<dbReference type="OrthoDB" id="9803237at2"/>
<dbReference type="Gene3D" id="1.10.10.1600">
    <property type="entry name" value="Bacterial DNA polymerase III alpha subunit, thumb domain"/>
    <property type="match status" value="1"/>
</dbReference>
<evidence type="ECO:0000256" key="9">
    <source>
        <dbReference type="ARBA" id="ARBA00025611"/>
    </source>
</evidence>
<dbReference type="AlphaFoldDB" id="A0A4R1QPU5"/>
<evidence type="ECO:0000256" key="2">
    <source>
        <dbReference type="ARBA" id="ARBA00009496"/>
    </source>
</evidence>
<protein>
    <recommendedName>
        <fullName evidence="4">DNA polymerase III subunit alpha</fullName>
        <ecNumber evidence="3">2.7.7.7</ecNumber>
    </recommendedName>
</protein>
<dbReference type="PANTHER" id="PTHR32294">
    <property type="entry name" value="DNA POLYMERASE III SUBUNIT ALPHA"/>
    <property type="match status" value="1"/>
</dbReference>
<evidence type="ECO:0000256" key="8">
    <source>
        <dbReference type="ARBA" id="ARBA00022932"/>
    </source>
</evidence>
<dbReference type="SMART" id="SM00481">
    <property type="entry name" value="POLIIIAc"/>
    <property type="match status" value="1"/>
</dbReference>
<dbReference type="GO" id="GO:0006260">
    <property type="term" value="P:DNA replication"/>
    <property type="evidence" value="ECO:0007669"/>
    <property type="project" value="UniProtKB-KW"/>
</dbReference>
<dbReference type="Proteomes" id="UP000295008">
    <property type="component" value="Unassembled WGS sequence"/>
</dbReference>
<evidence type="ECO:0000256" key="3">
    <source>
        <dbReference type="ARBA" id="ARBA00012417"/>
    </source>
</evidence>
<dbReference type="InterPro" id="IPR016195">
    <property type="entry name" value="Pol/histidinol_Pase-like"/>
</dbReference>
<dbReference type="InterPro" id="IPR040982">
    <property type="entry name" value="DNA_pol3_finger"/>
</dbReference>
<dbReference type="GO" id="GO:0003676">
    <property type="term" value="F:nucleic acid binding"/>
    <property type="evidence" value="ECO:0007669"/>
    <property type="project" value="InterPro"/>
</dbReference>
<keyword evidence="5" id="KW-0808">Transferase</keyword>
<keyword evidence="7" id="KW-0235">DNA replication</keyword>
<dbReference type="InterPro" id="IPR004013">
    <property type="entry name" value="PHP_dom"/>
</dbReference>
<evidence type="ECO:0000313" key="12">
    <source>
        <dbReference type="EMBL" id="TCL55839.1"/>
    </source>
</evidence>
<reference evidence="12 13" key="1">
    <citation type="submission" date="2019-03" db="EMBL/GenBank/DDBJ databases">
        <title>Genomic Encyclopedia of Type Strains, Phase IV (KMG-IV): sequencing the most valuable type-strain genomes for metagenomic binning, comparative biology and taxonomic classification.</title>
        <authorList>
            <person name="Goeker M."/>
        </authorList>
    </citation>
    <scope>NUCLEOTIDE SEQUENCE [LARGE SCALE GENOMIC DNA]</scope>
    <source>
        <strain evidence="12 13">LX-B</strain>
    </source>
</reference>
<dbReference type="NCBIfam" id="TIGR00594">
    <property type="entry name" value="polc"/>
    <property type="match status" value="1"/>
</dbReference>
<dbReference type="Gene3D" id="1.10.150.870">
    <property type="match status" value="1"/>
</dbReference>
<dbReference type="Gene3D" id="3.20.20.140">
    <property type="entry name" value="Metal-dependent hydrolases"/>
    <property type="match status" value="1"/>
</dbReference>
<dbReference type="PANTHER" id="PTHR32294:SF0">
    <property type="entry name" value="DNA POLYMERASE III SUBUNIT ALPHA"/>
    <property type="match status" value="1"/>
</dbReference>
<evidence type="ECO:0000256" key="10">
    <source>
        <dbReference type="ARBA" id="ARBA00049244"/>
    </source>
</evidence>
<evidence type="ECO:0000256" key="1">
    <source>
        <dbReference type="ARBA" id="ARBA00004496"/>
    </source>
</evidence>
<keyword evidence="6" id="KW-0548">Nucleotidyltransferase</keyword>
<proteinExistence type="inferred from homology"/>
<dbReference type="EC" id="2.7.7.7" evidence="3"/>
<dbReference type="Pfam" id="PF01336">
    <property type="entry name" value="tRNA_anti-codon"/>
    <property type="match status" value="1"/>
</dbReference>
<dbReference type="NCBIfam" id="NF005298">
    <property type="entry name" value="PRK06826.1"/>
    <property type="match status" value="1"/>
</dbReference>
<keyword evidence="8" id="KW-0239">DNA-directed DNA polymerase</keyword>
<dbReference type="Pfam" id="PF17657">
    <property type="entry name" value="DNA_pol3_finger"/>
    <property type="match status" value="1"/>
</dbReference>
<evidence type="ECO:0000259" key="11">
    <source>
        <dbReference type="SMART" id="SM00481"/>
    </source>
</evidence>
<dbReference type="InterPro" id="IPR004805">
    <property type="entry name" value="DnaE2/DnaE/PolC"/>
</dbReference>
<comment type="catalytic activity">
    <reaction evidence="10">
        <text>DNA(n) + a 2'-deoxyribonucleoside 5'-triphosphate = DNA(n+1) + diphosphate</text>
        <dbReference type="Rhea" id="RHEA:22508"/>
        <dbReference type="Rhea" id="RHEA-COMP:17339"/>
        <dbReference type="Rhea" id="RHEA-COMP:17340"/>
        <dbReference type="ChEBI" id="CHEBI:33019"/>
        <dbReference type="ChEBI" id="CHEBI:61560"/>
        <dbReference type="ChEBI" id="CHEBI:173112"/>
        <dbReference type="EC" id="2.7.7.7"/>
    </reaction>
</comment>
<dbReference type="Pfam" id="PF07733">
    <property type="entry name" value="DNA_pol3_alpha"/>
    <property type="match status" value="1"/>
</dbReference>
<dbReference type="InterPro" id="IPR041931">
    <property type="entry name" value="DNA_pol3_alpha_thumb_dom"/>
</dbReference>
<keyword evidence="13" id="KW-1185">Reference proteome</keyword>
<dbReference type="InterPro" id="IPR029460">
    <property type="entry name" value="DNAPol_HHH"/>
</dbReference>
<dbReference type="CDD" id="cd12113">
    <property type="entry name" value="PHP_PolIIIA_DnaE3"/>
    <property type="match status" value="1"/>
</dbReference>
<dbReference type="Pfam" id="PF02811">
    <property type="entry name" value="PHP"/>
    <property type="match status" value="1"/>
</dbReference>
<evidence type="ECO:0000256" key="4">
    <source>
        <dbReference type="ARBA" id="ARBA00019114"/>
    </source>
</evidence>
<feature type="domain" description="Polymerase/histidinol phosphatase N-terminal" evidence="11">
    <location>
        <begin position="5"/>
        <end position="72"/>
    </location>
</feature>
<dbReference type="GO" id="GO:0008408">
    <property type="term" value="F:3'-5' exonuclease activity"/>
    <property type="evidence" value="ECO:0007669"/>
    <property type="project" value="InterPro"/>
</dbReference>
<comment type="subcellular location">
    <subcellularLocation>
        <location evidence="1">Cytoplasm</location>
    </subcellularLocation>
</comment>
<dbReference type="RefSeq" id="WP_132017538.1">
    <property type="nucleotide sequence ID" value="NZ_SLUN01000053.1"/>
</dbReference>
<comment type="function">
    <text evidence="9">DNA polymerase III is a complex, multichain enzyme responsible for most of the replicative synthesis in bacteria. This DNA polymerase also exhibits 3' to 5' exonuclease activity. The alpha chain is the DNA polymerase.</text>
</comment>
<comment type="similarity">
    <text evidence="2">Belongs to the DNA polymerase type-C family. DnaE subfamily.</text>
</comment>
<dbReference type="InterPro" id="IPR004365">
    <property type="entry name" value="NA-bd_OB_tRNA"/>
</dbReference>
<dbReference type="CDD" id="cd04485">
    <property type="entry name" value="DnaE_OBF"/>
    <property type="match status" value="1"/>
</dbReference>
<dbReference type="EMBL" id="SLUN01000053">
    <property type="protein sequence ID" value="TCL55839.1"/>
    <property type="molecule type" value="Genomic_DNA"/>
</dbReference>
<dbReference type="GO" id="GO:0005737">
    <property type="term" value="C:cytoplasm"/>
    <property type="evidence" value="ECO:0007669"/>
    <property type="project" value="UniProtKB-SubCell"/>
</dbReference>
<accession>A0A4R1QPU5</accession>
<comment type="caution">
    <text evidence="12">The sequence shown here is derived from an EMBL/GenBank/DDBJ whole genome shotgun (WGS) entry which is preliminary data.</text>
</comment>
<sequence length="1056" mass="117598">MADFIHLHVHTQYSLLDGAAEIGQLLARVQALGMTSVAITDHGVMYGCLKFYQQARKIGLKPILGCEVYVAPRSLHDKAPKIDDNPFHLVLLAETDQGYRNLLKLVSVANVNGFYYKPRIDLDLLRRHAEGLIGLSACLSGAVARQILKNQLDEAKQTVQLYQEIFGKEHFFLELQYQQLAEQRNVNRTLARLGAECGAPLVATNDVHYLTREDAAVHDVLLCIQTGKTVDDPNRMKFSTSEFYLKSPSEMADLFLDYPEALANTVRIAERCNVQLDLGKLHMPQYQIPDQSDPADYLERLCREGITTRGIAWDALREERLAYELGVINQMGFPGYFLIVRDFVQFAKKNGIMVGPGRGSAAGSLVAYLLGITNLDPMEYNLLFERFLNPERISMPDIDIDFCFERRGEVINYVRKRFGEERVAQIITFGTMAARAAVRDVGRALGLPYGEVDRVAKLIPHELGISIAEARNASPELKELEANNPKIARLLAIAERIEGFPRHASTHAAGVVIAGEPLTDHLPLTRSNEGEITTQFPMEDIEAIGLLKMDFLGLRTLTVLRDAIAWLASNRGQIIDLDRIPLNDPATYRALSDGHTLGMFQLESAGIRRLLMRLKPERIADLTALMALYRPGPLGSGMVDDFIKVRHGQQRANYLHPSLEPILAETGGVILYQEQVMQIASALGGFTLGQADLIRRAMGKKKPEVLAAMGEQFVAGAMAQGISHEVAVQIFDLMEYFSGYGFNKSHSAAYALVVYQTAYFKTNYPQEYMAALLTSVIGNPDKVGLYIEECRRMKLPILGPDVNVSHHSFHPEGAGIRFGLLGIKNIGGGAIDKIIAERRNGPFLSLYDFCQRVSGQLVNKRVIESLILAGALEGTGANRRQMMAGLDRILENTVKQTNKAQLSLMDSFNEDGFQYDPGLPVLPEFSRREILQFEKEYLGVYLSGHPLDEWREKFQQNGIGAIGELEEEPDGKEALLGGVVTSWRAIATKSGSTMAGIRLEDWTGVVEVIVFPKLYLEVKDGYQPDRVALVKGRLEKQDEGYKILASQLRWLSSQQE</sequence>
<dbReference type="SUPFAM" id="SSF160975">
    <property type="entry name" value="AF1531-like"/>
    <property type="match status" value="1"/>
</dbReference>
<dbReference type="InterPro" id="IPR011708">
    <property type="entry name" value="DNA_pol3_alpha_NTPase_dom"/>
</dbReference>
<organism evidence="12 13">
    <name type="scientific">Hydrogenispora ethanolica</name>
    <dbReference type="NCBI Taxonomy" id="1082276"/>
    <lineage>
        <taxon>Bacteria</taxon>
        <taxon>Bacillati</taxon>
        <taxon>Bacillota</taxon>
        <taxon>Hydrogenispora</taxon>
    </lineage>
</organism>
<name>A0A4R1QPU5_HYDET</name>
<dbReference type="SUPFAM" id="SSF89550">
    <property type="entry name" value="PHP domain-like"/>
    <property type="match status" value="1"/>
</dbReference>
<dbReference type="NCBIfam" id="NF004226">
    <property type="entry name" value="PRK05673.1"/>
    <property type="match status" value="1"/>
</dbReference>
<evidence type="ECO:0000313" key="13">
    <source>
        <dbReference type="Proteomes" id="UP000295008"/>
    </source>
</evidence>
<dbReference type="InterPro" id="IPR003141">
    <property type="entry name" value="Pol/His_phosphatase_N"/>
</dbReference>
<evidence type="ECO:0000256" key="5">
    <source>
        <dbReference type="ARBA" id="ARBA00022679"/>
    </source>
</evidence>
<evidence type="ECO:0000256" key="6">
    <source>
        <dbReference type="ARBA" id="ARBA00022695"/>
    </source>
</evidence>
<evidence type="ECO:0000256" key="7">
    <source>
        <dbReference type="ARBA" id="ARBA00022705"/>
    </source>
</evidence>
<gene>
    <name evidence="12" type="ORF">EDC14_10533</name>
</gene>
<dbReference type="GO" id="GO:0003887">
    <property type="term" value="F:DNA-directed DNA polymerase activity"/>
    <property type="evidence" value="ECO:0007669"/>
    <property type="project" value="UniProtKB-KW"/>
</dbReference>
<dbReference type="Pfam" id="PF14579">
    <property type="entry name" value="HHH_6"/>
    <property type="match status" value="1"/>
</dbReference>